<proteinExistence type="predicted"/>
<organism evidence="1 2">
    <name type="scientific">Massilia frigida</name>
    <dbReference type="NCBI Taxonomy" id="2609281"/>
    <lineage>
        <taxon>Bacteria</taxon>
        <taxon>Pseudomonadati</taxon>
        <taxon>Pseudomonadota</taxon>
        <taxon>Betaproteobacteria</taxon>
        <taxon>Burkholderiales</taxon>
        <taxon>Oxalobacteraceae</taxon>
        <taxon>Telluria group</taxon>
        <taxon>Massilia</taxon>
    </lineage>
</organism>
<name>A0ABX0NI30_9BURK</name>
<dbReference type="RefSeq" id="WP_167092502.1">
    <property type="nucleotide sequence ID" value="NZ_WHJG01000045.1"/>
</dbReference>
<dbReference type="EMBL" id="WHJG01000045">
    <property type="protein sequence ID" value="NHZ83189.1"/>
    <property type="molecule type" value="Genomic_DNA"/>
</dbReference>
<gene>
    <name evidence="1" type="ORF">F2P44_28520</name>
</gene>
<keyword evidence="2" id="KW-1185">Reference proteome</keyword>
<evidence type="ECO:0000313" key="2">
    <source>
        <dbReference type="Proteomes" id="UP000621455"/>
    </source>
</evidence>
<reference evidence="1 2" key="1">
    <citation type="submission" date="2019-10" db="EMBL/GenBank/DDBJ databases">
        <title>Taxonomy of Antarctic Massilia spp.: description of Massilia rubra sp. nov., Massilia aquatica sp. nov., Massilia mucilaginosa sp. nov., Massilia frigida sp. nov. isolated from streams, lakes and regoliths.</title>
        <authorList>
            <person name="Holochova P."/>
            <person name="Sedlacek I."/>
            <person name="Kralova S."/>
            <person name="Maslanova I."/>
            <person name="Busse H.-J."/>
            <person name="Stankova E."/>
            <person name="Vrbovska V."/>
            <person name="Kovarovic V."/>
            <person name="Bartak M."/>
            <person name="Svec P."/>
            <person name="Pantucek R."/>
        </authorList>
    </citation>
    <scope>NUCLEOTIDE SEQUENCE [LARGE SCALE GENOMIC DNA]</scope>
    <source>
        <strain evidence="1 2">CCM 8695</strain>
    </source>
</reference>
<protein>
    <submittedName>
        <fullName evidence="1">Uncharacterized protein</fullName>
    </submittedName>
</protein>
<dbReference type="Proteomes" id="UP000621455">
    <property type="component" value="Unassembled WGS sequence"/>
</dbReference>
<accession>A0ABX0NI30</accession>
<sequence>MFYRDLPRVETVKISHVGGVVEFSSVPMNFRWHYSMGFGAEDVRQNGREGSLRIRAPGAVHIMNLISCAAVCYVYTDLNGVLLNVSLCHAHTGMIREADLPTAPALNVSGVAPAQIHVVFASSQSSKAVANDGIETAASGLIDLVNLKIPKQNIIVVTGTGTRFGINYLGEVGAVAGSEVWRGGNLSNVLLEAATAALTLYEAHFAAGVSAIGNGCNPWRLGGHRLSTGNERALRLRAGVTAARTDRERLRVLNDFLNGSGSYKGGSLKRLLVRQLHSQLFPLAVALGDTDTEHEVRLRVTQITQHILGV</sequence>
<comment type="caution">
    <text evidence="1">The sequence shown here is derived from an EMBL/GenBank/DDBJ whole genome shotgun (WGS) entry which is preliminary data.</text>
</comment>
<evidence type="ECO:0000313" key="1">
    <source>
        <dbReference type="EMBL" id="NHZ83189.1"/>
    </source>
</evidence>